<keyword evidence="8" id="KW-1185">Reference proteome</keyword>
<comment type="cofactor">
    <cofactor evidence="1">
        <name>Zn(2+)</name>
        <dbReference type="ChEBI" id="CHEBI:29105"/>
    </cofactor>
</comment>
<evidence type="ECO:0000259" key="5">
    <source>
        <dbReference type="Pfam" id="PF08240"/>
    </source>
</evidence>
<evidence type="ECO:0000313" key="8">
    <source>
        <dbReference type="Proteomes" id="UP000215914"/>
    </source>
</evidence>
<evidence type="ECO:0000256" key="2">
    <source>
        <dbReference type="ARBA" id="ARBA00011738"/>
    </source>
</evidence>
<dbReference type="GO" id="GO:0016491">
    <property type="term" value="F:oxidoreductase activity"/>
    <property type="evidence" value="ECO:0007669"/>
    <property type="project" value="UniProtKB-KW"/>
</dbReference>
<dbReference type="Pfam" id="PF08240">
    <property type="entry name" value="ADH_N"/>
    <property type="match status" value="1"/>
</dbReference>
<name>A0A251T3V9_HELAN</name>
<dbReference type="EMBL" id="CM007901">
    <property type="protein sequence ID" value="OTG05176.1"/>
    <property type="molecule type" value="Genomic_DNA"/>
</dbReference>
<accession>A0A251T3V9</accession>
<feature type="domain" description="Alcohol dehydrogenase-like N-terminal" evidence="5">
    <location>
        <begin position="2"/>
        <end position="91"/>
    </location>
</feature>
<keyword evidence="4" id="KW-0862">Zinc</keyword>
<proteinExistence type="predicted"/>
<dbReference type="OMA" id="IKITHDI"/>
<dbReference type="Gramene" id="mRNA:HanXRQr2_Chr12g0541961">
    <property type="protein sequence ID" value="CDS:HanXRQr2_Chr12g0541961.1"/>
    <property type="gene ID" value="HanXRQr2_Chr12g0541961"/>
</dbReference>
<dbReference type="Proteomes" id="UP000215914">
    <property type="component" value="Chromosome 12"/>
</dbReference>
<sequence length="149" mass="16289">MVESIREDVRMWLKPGDVVMPLYLGECGECLICKSGKTNICNVHPINLNGLMRDGTSRMSMAVIGETAYHVFSCATWSEYTVFDVNYVIKVDPRVPLPHASFLSRGFTTGLGAPWKEAAVTKGSSVAVFGLDVIGVCALIFTPTIRTEL</sequence>
<evidence type="ECO:0000256" key="4">
    <source>
        <dbReference type="ARBA" id="ARBA00022833"/>
    </source>
</evidence>
<reference evidence="7" key="2">
    <citation type="submission" date="2017-02" db="EMBL/GenBank/DDBJ databases">
        <title>Sunflower complete genome.</title>
        <authorList>
            <person name="Langlade N."/>
            <person name="Munos S."/>
        </authorList>
    </citation>
    <scope>NUCLEOTIDE SEQUENCE [LARGE SCALE GENOMIC DNA]</scope>
    <source>
        <tissue evidence="7">Leaves</tissue>
    </source>
</reference>
<evidence type="ECO:0000313" key="6">
    <source>
        <dbReference type="EMBL" id="KAF5777963.1"/>
    </source>
</evidence>
<dbReference type="InParanoid" id="A0A251T3V9"/>
<reference evidence="6" key="3">
    <citation type="submission" date="2020-06" db="EMBL/GenBank/DDBJ databases">
        <title>Helianthus annuus Genome sequencing and assembly Release 2.</title>
        <authorList>
            <person name="Gouzy J."/>
            <person name="Langlade N."/>
            <person name="Munos S."/>
        </authorList>
    </citation>
    <scope>NUCLEOTIDE SEQUENCE</scope>
    <source>
        <tissue evidence="6">Leaves</tissue>
    </source>
</reference>
<evidence type="ECO:0000256" key="3">
    <source>
        <dbReference type="ARBA" id="ARBA00022723"/>
    </source>
</evidence>
<dbReference type="GO" id="GO:0046872">
    <property type="term" value="F:metal ion binding"/>
    <property type="evidence" value="ECO:0007669"/>
    <property type="project" value="UniProtKB-KW"/>
</dbReference>
<keyword evidence="6" id="KW-0560">Oxidoreductase</keyword>
<reference evidence="6 8" key="1">
    <citation type="journal article" date="2017" name="Nature">
        <title>The sunflower genome provides insights into oil metabolism, flowering and Asterid evolution.</title>
        <authorList>
            <person name="Badouin H."/>
            <person name="Gouzy J."/>
            <person name="Grassa C.J."/>
            <person name="Murat F."/>
            <person name="Staton S.E."/>
            <person name="Cottret L."/>
            <person name="Lelandais-Briere C."/>
            <person name="Owens G.L."/>
            <person name="Carrere S."/>
            <person name="Mayjonade B."/>
            <person name="Legrand L."/>
            <person name="Gill N."/>
            <person name="Kane N.C."/>
            <person name="Bowers J.E."/>
            <person name="Hubner S."/>
            <person name="Bellec A."/>
            <person name="Berard A."/>
            <person name="Berges H."/>
            <person name="Blanchet N."/>
            <person name="Boniface M.C."/>
            <person name="Brunel D."/>
            <person name="Catrice O."/>
            <person name="Chaidir N."/>
            <person name="Claudel C."/>
            <person name="Donnadieu C."/>
            <person name="Faraut T."/>
            <person name="Fievet G."/>
            <person name="Helmstetter N."/>
            <person name="King M."/>
            <person name="Knapp S.J."/>
            <person name="Lai Z."/>
            <person name="Le Paslier M.C."/>
            <person name="Lippi Y."/>
            <person name="Lorenzon L."/>
            <person name="Mandel J.R."/>
            <person name="Marage G."/>
            <person name="Marchand G."/>
            <person name="Marquand E."/>
            <person name="Bret-Mestries E."/>
            <person name="Morien E."/>
            <person name="Nambeesan S."/>
            <person name="Nguyen T."/>
            <person name="Pegot-Espagnet P."/>
            <person name="Pouilly N."/>
            <person name="Raftis F."/>
            <person name="Sallet E."/>
            <person name="Schiex T."/>
            <person name="Thomas J."/>
            <person name="Vandecasteele C."/>
            <person name="Vares D."/>
            <person name="Vear F."/>
            <person name="Vautrin S."/>
            <person name="Crespi M."/>
            <person name="Mangin B."/>
            <person name="Burke J.M."/>
            <person name="Salse J."/>
            <person name="Munos S."/>
            <person name="Vincourt P."/>
            <person name="Rieseberg L.H."/>
            <person name="Langlade N.B."/>
        </authorList>
    </citation>
    <scope>NUCLEOTIDE SEQUENCE [LARGE SCALE GENOMIC DNA]</scope>
    <source>
        <strain evidence="8">cv. SF193</strain>
        <tissue evidence="6">Leaves</tissue>
    </source>
</reference>
<evidence type="ECO:0000313" key="7">
    <source>
        <dbReference type="EMBL" id="OTG05176.1"/>
    </source>
</evidence>
<dbReference type="PANTHER" id="PTHR43880">
    <property type="entry name" value="ALCOHOL DEHYDROGENASE"/>
    <property type="match status" value="1"/>
</dbReference>
<dbReference type="Gene3D" id="3.90.180.10">
    <property type="entry name" value="Medium-chain alcohol dehydrogenases, catalytic domain"/>
    <property type="match status" value="1"/>
</dbReference>
<gene>
    <name evidence="7" type="ORF">HannXRQ_Chr12g0370681</name>
    <name evidence="6" type="ORF">HanXRQr2_Chr12g0541961</name>
</gene>
<dbReference type="STRING" id="4232.A0A251T3V9"/>
<dbReference type="EC" id="1.1.1.-" evidence="6"/>
<keyword evidence="3" id="KW-0479">Metal-binding</keyword>
<evidence type="ECO:0000256" key="1">
    <source>
        <dbReference type="ARBA" id="ARBA00001947"/>
    </source>
</evidence>
<protein>
    <submittedName>
        <fullName evidence="6">Oxidoreductase</fullName>
        <ecNumber evidence="6">1.1.1.-</ecNumber>
    </submittedName>
    <submittedName>
        <fullName evidence="7">Putative alcohol dehydrogenase superfamily, zinc-type, GroES-like protein</fullName>
    </submittedName>
</protein>
<dbReference type="InterPro" id="IPR011032">
    <property type="entry name" value="GroES-like_sf"/>
</dbReference>
<dbReference type="AlphaFoldDB" id="A0A251T3V9"/>
<organism evidence="7 8">
    <name type="scientific">Helianthus annuus</name>
    <name type="common">Common sunflower</name>
    <dbReference type="NCBI Taxonomy" id="4232"/>
    <lineage>
        <taxon>Eukaryota</taxon>
        <taxon>Viridiplantae</taxon>
        <taxon>Streptophyta</taxon>
        <taxon>Embryophyta</taxon>
        <taxon>Tracheophyta</taxon>
        <taxon>Spermatophyta</taxon>
        <taxon>Magnoliopsida</taxon>
        <taxon>eudicotyledons</taxon>
        <taxon>Gunneridae</taxon>
        <taxon>Pentapetalae</taxon>
        <taxon>asterids</taxon>
        <taxon>campanulids</taxon>
        <taxon>Asterales</taxon>
        <taxon>Asteraceae</taxon>
        <taxon>Asteroideae</taxon>
        <taxon>Heliantheae alliance</taxon>
        <taxon>Heliantheae</taxon>
        <taxon>Helianthus</taxon>
    </lineage>
</organism>
<dbReference type="Gene3D" id="3.40.50.720">
    <property type="entry name" value="NAD(P)-binding Rossmann-like Domain"/>
    <property type="match status" value="1"/>
</dbReference>
<dbReference type="InterPro" id="IPR013154">
    <property type="entry name" value="ADH-like_N"/>
</dbReference>
<comment type="subunit">
    <text evidence="2">Homodimer.</text>
</comment>
<dbReference type="PANTHER" id="PTHR43880:SF38">
    <property type="entry name" value="ALCOHOL DEHYDROGENASE-RELATED"/>
    <property type="match status" value="1"/>
</dbReference>
<dbReference type="EMBL" id="MNCJ02000327">
    <property type="protein sequence ID" value="KAF5777963.1"/>
    <property type="molecule type" value="Genomic_DNA"/>
</dbReference>
<dbReference type="SUPFAM" id="SSF50129">
    <property type="entry name" value="GroES-like"/>
    <property type="match status" value="1"/>
</dbReference>